<evidence type="ECO:0000313" key="22">
    <source>
        <dbReference type="EMBL" id="TZE81384.1"/>
    </source>
</evidence>
<dbReference type="GO" id="GO:0003977">
    <property type="term" value="F:UDP-N-acetylglucosamine diphosphorylase activity"/>
    <property type="evidence" value="ECO:0007669"/>
    <property type="project" value="UniProtKB-UniRule"/>
</dbReference>
<keyword evidence="9 20" id="KW-0479">Metal-binding</keyword>
<evidence type="ECO:0000256" key="2">
    <source>
        <dbReference type="ARBA" id="ARBA00005166"/>
    </source>
</evidence>
<feature type="binding site" evidence="20">
    <location>
        <position position="168"/>
    </location>
    <ligand>
        <name>UDP-N-acetyl-alpha-D-glucosamine</name>
        <dbReference type="ChEBI" id="CHEBI:57705"/>
    </ligand>
</feature>
<comment type="subcellular location">
    <subcellularLocation>
        <location evidence="1 20">Cytoplasm</location>
    </subcellularLocation>
</comment>
<comment type="cofactor">
    <cofactor evidence="20">
        <name>Mg(2+)</name>
        <dbReference type="ChEBI" id="CHEBI:18420"/>
    </cofactor>
    <text evidence="20">Binds 1 Mg(2+) ion per subunit.</text>
</comment>
<comment type="subunit">
    <text evidence="20">Homotrimer.</text>
</comment>
<dbReference type="GO" id="GO:0019134">
    <property type="term" value="F:glucosamine-1-phosphate N-acetyltransferase activity"/>
    <property type="evidence" value="ECO:0007669"/>
    <property type="project" value="UniProtKB-UniRule"/>
</dbReference>
<dbReference type="GO" id="GO:0016020">
    <property type="term" value="C:membrane"/>
    <property type="evidence" value="ECO:0007669"/>
    <property type="project" value="GOC"/>
</dbReference>
<feature type="binding site" evidence="20">
    <location>
        <position position="23"/>
    </location>
    <ligand>
        <name>UDP-N-acetyl-alpha-D-glucosamine</name>
        <dbReference type="ChEBI" id="CHEBI:57705"/>
    </ligand>
</feature>
<feature type="binding site" evidence="20">
    <location>
        <position position="72"/>
    </location>
    <ligand>
        <name>UDP-N-acetyl-alpha-D-glucosamine</name>
        <dbReference type="ChEBI" id="CHEBI:57705"/>
    </ligand>
</feature>
<evidence type="ECO:0000256" key="11">
    <source>
        <dbReference type="ARBA" id="ARBA00022842"/>
    </source>
</evidence>
<dbReference type="InterPro" id="IPR018357">
    <property type="entry name" value="Hexapep_transf_CS"/>
</dbReference>
<feature type="binding site" evidence="20">
    <location>
        <position position="153"/>
    </location>
    <ligand>
        <name>UDP-N-acetyl-alpha-D-glucosamine</name>
        <dbReference type="ChEBI" id="CHEBI:57705"/>
    </ligand>
</feature>
<protein>
    <recommendedName>
        <fullName evidence="20">Bifunctional protein GlmU</fullName>
    </recommendedName>
    <domain>
        <recommendedName>
            <fullName evidence="20">UDP-N-acetylglucosamine pyrophosphorylase</fullName>
            <ecNumber evidence="20">2.7.7.23</ecNumber>
        </recommendedName>
        <alternativeName>
            <fullName evidence="20">N-acetylglucosamine-1-phosphate uridyltransferase</fullName>
        </alternativeName>
    </domain>
    <domain>
        <recommendedName>
            <fullName evidence="20">Glucosamine-1-phosphate N-acetyltransferase</fullName>
            <ecNumber evidence="20">2.3.1.157</ecNumber>
        </recommendedName>
    </domain>
</protein>
<dbReference type="NCBIfam" id="NF010934">
    <property type="entry name" value="PRK14354.1"/>
    <property type="match status" value="1"/>
</dbReference>
<evidence type="ECO:0000256" key="18">
    <source>
        <dbReference type="ARBA" id="ARBA00048493"/>
    </source>
</evidence>
<evidence type="ECO:0000256" key="14">
    <source>
        <dbReference type="ARBA" id="ARBA00023268"/>
    </source>
</evidence>
<keyword evidence="7 20" id="KW-0808">Transferase</keyword>
<feature type="binding site" evidence="20">
    <location>
        <position position="330"/>
    </location>
    <ligand>
        <name>UDP-N-acetyl-alpha-D-glucosamine</name>
        <dbReference type="ChEBI" id="CHEBI:57705"/>
    </ligand>
</feature>
<comment type="pathway">
    <text evidence="3 20">Nucleotide-sugar biosynthesis; UDP-N-acetyl-alpha-D-glucosamine biosynthesis; UDP-N-acetyl-alpha-D-glucosamine from N-acetyl-alpha-D-glucosamine 1-phosphate: step 1/1.</text>
</comment>
<dbReference type="Gene3D" id="2.160.10.10">
    <property type="entry name" value="Hexapeptide repeat proteins"/>
    <property type="match status" value="1"/>
</dbReference>
<evidence type="ECO:0000256" key="13">
    <source>
        <dbReference type="ARBA" id="ARBA00022984"/>
    </source>
</evidence>
<accession>A0A5D8QB76</accession>
<evidence type="ECO:0000259" key="21">
    <source>
        <dbReference type="Pfam" id="PF00483"/>
    </source>
</evidence>
<evidence type="ECO:0000256" key="5">
    <source>
        <dbReference type="ARBA" id="ARBA00007947"/>
    </source>
</evidence>
<keyword evidence="12 20" id="KW-0133">Cell shape</keyword>
<keyword evidence="13 20" id="KW-0573">Peptidoglycan synthesis</keyword>
<feature type="binding site" evidence="20">
    <location>
        <position position="138"/>
    </location>
    <ligand>
        <name>UDP-N-acetyl-alpha-D-glucosamine</name>
        <dbReference type="ChEBI" id="CHEBI:57705"/>
    </ligand>
</feature>
<comment type="caution">
    <text evidence="22">The sequence shown here is derived from an EMBL/GenBank/DDBJ whole genome shotgun (WGS) entry which is preliminary data.</text>
</comment>
<dbReference type="EMBL" id="VTPS01000014">
    <property type="protein sequence ID" value="TZE81384.1"/>
    <property type="molecule type" value="Genomic_DNA"/>
</dbReference>
<feature type="binding site" evidence="20">
    <location>
        <begin position="383"/>
        <end position="384"/>
    </location>
    <ligand>
        <name>acetyl-CoA</name>
        <dbReference type="ChEBI" id="CHEBI:57288"/>
    </ligand>
</feature>
<dbReference type="AlphaFoldDB" id="A0A5D8QB76"/>
<name>A0A5D8QB76_9THEO</name>
<evidence type="ECO:0000256" key="12">
    <source>
        <dbReference type="ARBA" id="ARBA00022960"/>
    </source>
</evidence>
<dbReference type="GO" id="GO:0000287">
    <property type="term" value="F:magnesium ion binding"/>
    <property type="evidence" value="ECO:0007669"/>
    <property type="project" value="UniProtKB-UniRule"/>
</dbReference>
<comment type="similarity">
    <text evidence="5 20">In the N-terminal section; belongs to the N-acetylglucosamine-1-phosphate uridyltransferase family.</text>
</comment>
<dbReference type="GO" id="GO:0008360">
    <property type="term" value="P:regulation of cell shape"/>
    <property type="evidence" value="ECO:0007669"/>
    <property type="project" value="UniProtKB-KW"/>
</dbReference>
<dbReference type="PANTHER" id="PTHR43584">
    <property type="entry name" value="NUCLEOTIDYL TRANSFERASE"/>
    <property type="match status" value="1"/>
</dbReference>
<dbReference type="GO" id="GO:0005737">
    <property type="term" value="C:cytoplasm"/>
    <property type="evidence" value="ECO:0007669"/>
    <property type="project" value="UniProtKB-SubCell"/>
</dbReference>
<feature type="region of interest" description="Linker" evidence="20">
    <location>
        <begin position="228"/>
        <end position="248"/>
    </location>
</feature>
<dbReference type="EC" id="2.3.1.157" evidence="20"/>
<dbReference type="InterPro" id="IPR005835">
    <property type="entry name" value="NTP_transferase_dom"/>
</dbReference>
<dbReference type="InterPro" id="IPR011004">
    <property type="entry name" value="Trimer_LpxA-like_sf"/>
</dbReference>
<evidence type="ECO:0000256" key="1">
    <source>
        <dbReference type="ARBA" id="ARBA00004496"/>
    </source>
</evidence>
<dbReference type="GO" id="GO:0071555">
    <property type="term" value="P:cell wall organization"/>
    <property type="evidence" value="ECO:0007669"/>
    <property type="project" value="UniProtKB-KW"/>
</dbReference>
<dbReference type="Proteomes" id="UP000322976">
    <property type="component" value="Unassembled WGS sequence"/>
</dbReference>
<dbReference type="UniPathway" id="UPA00113">
    <property type="reaction ID" value="UER00532"/>
</dbReference>
<dbReference type="InterPro" id="IPR050065">
    <property type="entry name" value="GlmU-like"/>
</dbReference>
<feature type="binding site" evidence="20">
    <location>
        <position position="225"/>
    </location>
    <ligand>
        <name>Mg(2+)</name>
        <dbReference type="ChEBI" id="CHEBI:18420"/>
    </ligand>
</feature>
<dbReference type="PANTHER" id="PTHR43584:SF3">
    <property type="entry name" value="BIFUNCTIONAL PROTEIN GLMU"/>
    <property type="match status" value="1"/>
</dbReference>
<comment type="pathway">
    <text evidence="2 20">Nucleotide-sugar biosynthesis; UDP-N-acetyl-alpha-D-glucosamine biosynthesis; N-acetyl-alpha-D-glucosamine 1-phosphate from alpha-D-glucosamine 6-phosphate (route II): step 2/2.</text>
</comment>
<dbReference type="GO" id="GO:0006048">
    <property type="term" value="P:UDP-N-acetylglucosamine biosynthetic process"/>
    <property type="evidence" value="ECO:0007669"/>
    <property type="project" value="UniProtKB-UniPathway"/>
</dbReference>
<comment type="similarity">
    <text evidence="4 20">In the C-terminal section; belongs to the transferase hexapeptide repeat family.</text>
</comment>
<keyword evidence="11 20" id="KW-0460">Magnesium</keyword>
<comment type="catalytic activity">
    <reaction evidence="18 20">
        <text>N-acetyl-alpha-D-glucosamine 1-phosphate + UTP + H(+) = UDP-N-acetyl-alpha-D-glucosamine + diphosphate</text>
        <dbReference type="Rhea" id="RHEA:13509"/>
        <dbReference type="ChEBI" id="CHEBI:15378"/>
        <dbReference type="ChEBI" id="CHEBI:33019"/>
        <dbReference type="ChEBI" id="CHEBI:46398"/>
        <dbReference type="ChEBI" id="CHEBI:57705"/>
        <dbReference type="ChEBI" id="CHEBI:57776"/>
        <dbReference type="EC" id="2.7.7.23"/>
    </reaction>
</comment>
<feature type="binding site" evidence="20">
    <location>
        <position position="374"/>
    </location>
    <ligand>
        <name>UDP-N-acetyl-alpha-D-glucosamine</name>
        <dbReference type="ChEBI" id="CHEBI:57705"/>
    </ligand>
</feature>
<comment type="function">
    <text evidence="19 20">Catalyzes the last two sequential reactions in the de novo biosynthetic pathway for UDP-N-acetylglucosamine (UDP-GlcNAc). The C-terminal domain catalyzes the transfer of acetyl group from acetyl coenzyme A to glucosamine-1-phosphate (GlcN-1-P) to produce N-acetylglucosamine-1-phosphate (GlcNAc-1-P), which is converted into UDP-GlcNAc by the transfer of uridine 5-monophosphate (from uridine 5-triphosphate), a reaction catalyzed by the N-terminal domain.</text>
</comment>
<comment type="pathway">
    <text evidence="20">Bacterial outer membrane biogenesis; LPS lipid A biosynthesis.</text>
</comment>
<feature type="domain" description="Nucleotidyl transferase" evidence="21">
    <location>
        <begin position="6"/>
        <end position="203"/>
    </location>
</feature>
<keyword evidence="14 20" id="KW-0511">Multifunctional enzyme</keyword>
<evidence type="ECO:0000256" key="8">
    <source>
        <dbReference type="ARBA" id="ARBA00022695"/>
    </source>
</evidence>
<keyword evidence="10 20" id="KW-0677">Repeat</keyword>
<dbReference type="Gene3D" id="3.90.550.10">
    <property type="entry name" value="Spore Coat Polysaccharide Biosynthesis Protein SpsA, Chain A"/>
    <property type="match status" value="1"/>
</dbReference>
<dbReference type="EC" id="2.7.7.23" evidence="20"/>
<dbReference type="NCBIfam" id="TIGR01173">
    <property type="entry name" value="glmU"/>
    <property type="match status" value="1"/>
</dbReference>
<dbReference type="SUPFAM" id="SSF53448">
    <property type="entry name" value="Nucleotide-diphospho-sugar transferases"/>
    <property type="match status" value="1"/>
</dbReference>
<organism evidence="22 23">
    <name type="scientific">Calorimonas adulescens</name>
    <dbReference type="NCBI Taxonomy" id="2606906"/>
    <lineage>
        <taxon>Bacteria</taxon>
        <taxon>Bacillati</taxon>
        <taxon>Bacillota</taxon>
        <taxon>Clostridia</taxon>
        <taxon>Thermoanaerobacterales</taxon>
        <taxon>Thermoanaerobacteraceae</taxon>
        <taxon>Calorimonas</taxon>
    </lineage>
</organism>
<dbReference type="GO" id="GO:0009245">
    <property type="term" value="P:lipid A biosynthetic process"/>
    <property type="evidence" value="ECO:0007669"/>
    <property type="project" value="UniProtKB-UniRule"/>
</dbReference>
<dbReference type="PROSITE" id="PS00101">
    <property type="entry name" value="HEXAPEP_TRANSFERASES"/>
    <property type="match status" value="1"/>
</dbReference>
<feature type="binding site" evidence="20">
    <location>
        <position position="437"/>
    </location>
    <ligand>
        <name>acetyl-CoA</name>
        <dbReference type="ChEBI" id="CHEBI:57288"/>
    </ligand>
</feature>
<gene>
    <name evidence="20 22" type="primary">glmU</name>
    <name evidence="22" type="ORF">FWJ32_09385</name>
</gene>
<keyword evidence="8 20" id="KW-0548">Nucleotidyltransferase</keyword>
<dbReference type="InterPro" id="IPR005882">
    <property type="entry name" value="Bifunctional_GlmU"/>
</dbReference>
<evidence type="ECO:0000256" key="9">
    <source>
        <dbReference type="ARBA" id="ARBA00022723"/>
    </source>
</evidence>
<dbReference type="InterPro" id="IPR001451">
    <property type="entry name" value="Hexapep"/>
</dbReference>
<evidence type="ECO:0000256" key="16">
    <source>
        <dbReference type="ARBA" id="ARBA00023316"/>
    </source>
</evidence>
<dbReference type="Pfam" id="PF00483">
    <property type="entry name" value="NTP_transferase"/>
    <property type="match status" value="1"/>
</dbReference>
<dbReference type="InterPro" id="IPR038009">
    <property type="entry name" value="GlmU_C_LbH"/>
</dbReference>
<dbReference type="InterPro" id="IPR029044">
    <property type="entry name" value="Nucleotide-diphossugar_trans"/>
</dbReference>
<feature type="region of interest" description="Pyrophosphorylase" evidence="20">
    <location>
        <begin position="1"/>
        <end position="227"/>
    </location>
</feature>
<feature type="binding site" evidence="20">
    <location>
        <begin position="9"/>
        <end position="12"/>
    </location>
    <ligand>
        <name>UDP-N-acetyl-alpha-D-glucosamine</name>
        <dbReference type="ChEBI" id="CHEBI:57705"/>
    </ligand>
</feature>
<dbReference type="CDD" id="cd03353">
    <property type="entry name" value="LbH_GlmU_C"/>
    <property type="match status" value="1"/>
</dbReference>
<evidence type="ECO:0000313" key="23">
    <source>
        <dbReference type="Proteomes" id="UP000322976"/>
    </source>
</evidence>
<evidence type="ECO:0000256" key="19">
    <source>
        <dbReference type="ARBA" id="ARBA00049628"/>
    </source>
</evidence>
<feature type="binding site" evidence="20">
    <location>
        <position position="101"/>
    </location>
    <ligand>
        <name>Mg(2+)</name>
        <dbReference type="ChEBI" id="CHEBI:18420"/>
    </ligand>
</feature>
<feature type="binding site" evidence="20">
    <location>
        <position position="348"/>
    </location>
    <ligand>
        <name>UDP-N-acetyl-alpha-D-glucosamine</name>
        <dbReference type="ChEBI" id="CHEBI:57705"/>
    </ligand>
</feature>
<evidence type="ECO:0000256" key="6">
    <source>
        <dbReference type="ARBA" id="ARBA00022490"/>
    </source>
</evidence>
<sequence length="453" mass="49648">MRDVYALILAAGQGKRMKSKHAKVMHVLNGKPIIDYCVEAVTGITKNVVVVVGSKRQEIMEYLGERVRFCIQEEQLGSGHAAKVSMDLFPDEGTIMVLPGDVPLIKKETLASLLEYHREGHYAATILSCIMEDPSGYGRIVRDNDGNVLSIVEDRDASEDIRKIKEINSAVYCFELKYLKNALEKINNHNDQGEYYLTDTIAIIKNENGRIGALMGNADELSGINDRVQLAEMEKRMNDAILKKLMRDGVTIMDPDHTYISGMAKIGKDVVIYPGTVIEGSSIIGEDCVIGPYTRIISSRIGKGTNISYSVVIESTIGDNTNVGPFAYLRPNSNIGDRVKIGDFVEVKNSNIGDGTKVPHLAYVGDADIGSGVNFSCGAITVNYDGRVKHRTRVADRAFIGCNVNLIAPVEIEEGAFVAAGSTITEKVPQKALGIARCRQTNIEGWVIKKFKE</sequence>
<keyword evidence="23" id="KW-1185">Reference proteome</keyword>
<dbReference type="Pfam" id="PF00132">
    <property type="entry name" value="Hexapep"/>
    <property type="match status" value="2"/>
</dbReference>
<comment type="caution">
    <text evidence="20">Lacks conserved residue(s) required for the propagation of feature annotation.</text>
</comment>
<evidence type="ECO:0000256" key="15">
    <source>
        <dbReference type="ARBA" id="ARBA00023315"/>
    </source>
</evidence>
<dbReference type="GO" id="GO:0000902">
    <property type="term" value="P:cell morphogenesis"/>
    <property type="evidence" value="ECO:0007669"/>
    <property type="project" value="UniProtKB-UniRule"/>
</dbReference>
<dbReference type="SUPFAM" id="SSF51161">
    <property type="entry name" value="Trimeric LpxA-like enzymes"/>
    <property type="match status" value="1"/>
</dbReference>
<dbReference type="RefSeq" id="WP_149545699.1">
    <property type="nucleotide sequence ID" value="NZ_VTPS01000014.1"/>
</dbReference>
<keyword evidence="6 20" id="KW-0963">Cytoplasm</keyword>
<feature type="active site" description="Proton acceptor" evidence="20">
    <location>
        <position position="360"/>
    </location>
</feature>
<evidence type="ECO:0000256" key="4">
    <source>
        <dbReference type="ARBA" id="ARBA00007707"/>
    </source>
</evidence>
<proteinExistence type="inferred from homology"/>
<feature type="binding site" evidence="20">
    <location>
        <position position="420"/>
    </location>
    <ligand>
        <name>acetyl-CoA</name>
        <dbReference type="ChEBI" id="CHEBI:57288"/>
    </ligand>
</feature>
<evidence type="ECO:0000256" key="7">
    <source>
        <dbReference type="ARBA" id="ARBA00022679"/>
    </source>
</evidence>
<comment type="catalytic activity">
    <reaction evidence="17 20">
        <text>alpha-D-glucosamine 1-phosphate + acetyl-CoA = N-acetyl-alpha-D-glucosamine 1-phosphate + CoA + H(+)</text>
        <dbReference type="Rhea" id="RHEA:13725"/>
        <dbReference type="ChEBI" id="CHEBI:15378"/>
        <dbReference type="ChEBI" id="CHEBI:57287"/>
        <dbReference type="ChEBI" id="CHEBI:57288"/>
        <dbReference type="ChEBI" id="CHEBI:57776"/>
        <dbReference type="ChEBI" id="CHEBI:58516"/>
        <dbReference type="EC" id="2.3.1.157"/>
    </reaction>
</comment>
<dbReference type="HAMAP" id="MF_01631">
    <property type="entry name" value="GlmU"/>
    <property type="match status" value="1"/>
</dbReference>
<keyword evidence="16 20" id="KW-0961">Cell wall biogenesis/degradation</keyword>
<evidence type="ECO:0000256" key="20">
    <source>
        <dbReference type="HAMAP-Rule" id="MF_01631"/>
    </source>
</evidence>
<feature type="region of interest" description="N-acetyltransferase" evidence="20">
    <location>
        <begin position="249"/>
        <end position="453"/>
    </location>
</feature>
<evidence type="ECO:0000256" key="17">
    <source>
        <dbReference type="ARBA" id="ARBA00048247"/>
    </source>
</evidence>
<evidence type="ECO:0000256" key="10">
    <source>
        <dbReference type="ARBA" id="ARBA00022737"/>
    </source>
</evidence>
<evidence type="ECO:0000256" key="3">
    <source>
        <dbReference type="ARBA" id="ARBA00005208"/>
    </source>
</evidence>
<reference evidence="22 23" key="1">
    <citation type="submission" date="2019-08" db="EMBL/GenBank/DDBJ databases">
        <title>Calorimonas adulescens gen. nov., sp. nov., an anaerobic thermophilic bacterium from Sakhalin hot spring.</title>
        <authorList>
            <person name="Khomyakova M.A."/>
            <person name="Merkel A.Y."/>
            <person name="Novikov A."/>
            <person name="Bonch-Osmolovskaya E.A."/>
            <person name="Slobodkin A.I."/>
        </authorList>
    </citation>
    <scope>NUCLEOTIDE SEQUENCE [LARGE SCALE GENOMIC DNA]</scope>
    <source>
        <strain evidence="22 23">A05MB</strain>
    </source>
</reference>
<dbReference type="CDD" id="cd02540">
    <property type="entry name" value="GT2_GlmU_N_bac"/>
    <property type="match status" value="1"/>
</dbReference>
<feature type="binding site" evidence="20">
    <location>
        <position position="225"/>
    </location>
    <ligand>
        <name>UDP-N-acetyl-alpha-D-glucosamine</name>
        <dbReference type="ChEBI" id="CHEBI:57705"/>
    </ligand>
</feature>
<dbReference type="UniPathway" id="UPA00973"/>
<feature type="binding site" evidence="20">
    <location>
        <position position="363"/>
    </location>
    <ligand>
        <name>UDP-N-acetyl-alpha-D-glucosamine</name>
        <dbReference type="ChEBI" id="CHEBI:57705"/>
    </ligand>
</feature>
<dbReference type="GO" id="GO:0009252">
    <property type="term" value="P:peptidoglycan biosynthetic process"/>
    <property type="evidence" value="ECO:0007669"/>
    <property type="project" value="UniProtKB-UniRule"/>
</dbReference>
<keyword evidence="15 20" id="KW-0012">Acyltransferase</keyword>